<feature type="region of interest" description="Disordered" evidence="1">
    <location>
        <begin position="131"/>
        <end position="186"/>
    </location>
</feature>
<sequence>MTFSAVNLQNKLEQIDSSQSTIETLSRYIIFYRMNYEVITDIIIKSLFKSDKSKKIPFLYLLNDILQNERRKSTNFANCFKPKISQIVEHIALTDQGSIHRVQRTLQIWIDRKIYPQEFIVGLIHSIENSSKSQQGGRTTQKMDHQNSISHSNEKDNQKKHSHDQQQKFQKETKQQPQQGGGEELNKEPEEFVYSGQFAIDDLIEDLNEINNLIYDVKGFDKKNNEQNQVMSQIKKGDLEKQVATANQDYIPVCQRLVNVKVEFLEKFRKNLNSELELRSKLGELIQNLNKKLREELYKKQKIRALCENQLIGLTDLKERISEKINQRKRNYENNIQTNQENEKNRKFNVYKK</sequence>
<accession>A0AAV7ZIC2</accession>
<dbReference type="Gene3D" id="1.25.40.90">
    <property type="match status" value="1"/>
</dbReference>
<proteinExistence type="predicted"/>
<feature type="compositionally biased region" description="Basic and acidic residues" evidence="1">
    <location>
        <begin position="152"/>
        <end position="174"/>
    </location>
</feature>
<evidence type="ECO:0000313" key="4">
    <source>
        <dbReference type="Proteomes" id="UP001146793"/>
    </source>
</evidence>
<feature type="region of interest" description="Disordered" evidence="1">
    <location>
        <begin position="332"/>
        <end position="353"/>
    </location>
</feature>
<organism evidence="3 4">
    <name type="scientific">Anaeramoeba flamelloides</name>
    <dbReference type="NCBI Taxonomy" id="1746091"/>
    <lineage>
        <taxon>Eukaryota</taxon>
        <taxon>Metamonada</taxon>
        <taxon>Anaeramoebidae</taxon>
        <taxon>Anaeramoeba</taxon>
    </lineage>
</organism>
<feature type="compositionally biased region" description="Polar residues" evidence="1">
    <location>
        <begin position="131"/>
        <end position="151"/>
    </location>
</feature>
<dbReference type="Pfam" id="PF04818">
    <property type="entry name" value="CID"/>
    <property type="match status" value="1"/>
</dbReference>
<evidence type="ECO:0000259" key="2">
    <source>
        <dbReference type="PROSITE" id="PS51391"/>
    </source>
</evidence>
<dbReference type="PROSITE" id="PS51391">
    <property type="entry name" value="CID"/>
    <property type="match status" value="1"/>
</dbReference>
<dbReference type="GO" id="GO:0000993">
    <property type="term" value="F:RNA polymerase II complex binding"/>
    <property type="evidence" value="ECO:0007669"/>
    <property type="project" value="TreeGrafter"/>
</dbReference>
<dbReference type="SMART" id="SM00582">
    <property type="entry name" value="RPR"/>
    <property type="match status" value="1"/>
</dbReference>
<comment type="caution">
    <text evidence="3">The sequence shown here is derived from an EMBL/GenBank/DDBJ whole genome shotgun (WGS) entry which is preliminary data.</text>
</comment>
<dbReference type="GO" id="GO:0031124">
    <property type="term" value="P:mRNA 3'-end processing"/>
    <property type="evidence" value="ECO:0007669"/>
    <property type="project" value="TreeGrafter"/>
</dbReference>
<gene>
    <name evidence="3" type="ORF">M0812_14320</name>
</gene>
<dbReference type="AlphaFoldDB" id="A0AAV7ZIC2"/>
<dbReference type="InterPro" id="IPR006569">
    <property type="entry name" value="CID_dom"/>
</dbReference>
<name>A0AAV7ZIC2_9EUKA</name>
<dbReference type="SUPFAM" id="SSF48464">
    <property type="entry name" value="ENTH/VHS domain"/>
    <property type="match status" value="1"/>
</dbReference>
<protein>
    <submittedName>
        <fullName evidence="3">Regulation of nuclear pre-mRNA domain-containing protein 1b</fullName>
    </submittedName>
</protein>
<dbReference type="Proteomes" id="UP001146793">
    <property type="component" value="Unassembled WGS sequence"/>
</dbReference>
<dbReference type="EMBL" id="JANTQA010000030">
    <property type="protein sequence ID" value="KAJ3440651.1"/>
    <property type="molecule type" value="Genomic_DNA"/>
</dbReference>
<reference evidence="3" key="1">
    <citation type="submission" date="2022-08" db="EMBL/GenBank/DDBJ databases">
        <title>Novel sulphate-reducing endosymbionts in the free-living metamonad Anaeramoeba.</title>
        <authorList>
            <person name="Jerlstrom-Hultqvist J."/>
            <person name="Cepicka I."/>
            <person name="Gallot-Lavallee L."/>
            <person name="Salas-Leiva D."/>
            <person name="Curtis B.A."/>
            <person name="Zahonova K."/>
            <person name="Pipaliya S."/>
            <person name="Dacks J."/>
            <person name="Roger A.J."/>
        </authorList>
    </citation>
    <scope>NUCLEOTIDE SEQUENCE</scope>
    <source>
        <strain evidence="3">Busselton2</strain>
    </source>
</reference>
<evidence type="ECO:0000256" key="1">
    <source>
        <dbReference type="SAM" id="MobiDB-lite"/>
    </source>
</evidence>
<feature type="domain" description="CID" evidence="2">
    <location>
        <begin position="1"/>
        <end position="131"/>
    </location>
</feature>
<dbReference type="InterPro" id="IPR008942">
    <property type="entry name" value="ENTH_VHS"/>
</dbReference>
<evidence type="ECO:0000313" key="3">
    <source>
        <dbReference type="EMBL" id="KAJ3440651.1"/>
    </source>
</evidence>
<dbReference type="PANTHER" id="PTHR12460:SF0">
    <property type="entry name" value="CID DOMAIN-CONTAINING PROTEIN-RELATED"/>
    <property type="match status" value="1"/>
</dbReference>
<dbReference type="PANTHER" id="PTHR12460">
    <property type="entry name" value="CYCLIN-DEPENDENT KINASE INHIBITOR-RELATED PROTEIN"/>
    <property type="match status" value="1"/>
</dbReference>